<dbReference type="Pfam" id="PF22974">
    <property type="entry name" value="DUF7029"/>
    <property type="match status" value="1"/>
</dbReference>
<dbReference type="GeneID" id="19266632"/>
<dbReference type="EMBL" id="KI912109">
    <property type="protein sequence ID" value="ETS87791.1"/>
    <property type="molecule type" value="Genomic_DNA"/>
</dbReference>
<keyword evidence="2" id="KW-0732">Signal</keyword>
<feature type="compositionally biased region" description="Low complexity" evidence="1">
    <location>
        <begin position="43"/>
        <end position="61"/>
    </location>
</feature>
<gene>
    <name evidence="4" type="ORF">PFICI_01619</name>
</gene>
<feature type="compositionally biased region" description="Polar residues" evidence="1">
    <location>
        <begin position="217"/>
        <end position="232"/>
    </location>
</feature>
<feature type="region of interest" description="Disordered" evidence="1">
    <location>
        <begin position="92"/>
        <end position="269"/>
    </location>
</feature>
<evidence type="ECO:0000256" key="2">
    <source>
        <dbReference type="SAM" id="SignalP"/>
    </source>
</evidence>
<accession>W3XRF7</accession>
<dbReference type="STRING" id="1229662.W3XRF7"/>
<dbReference type="RefSeq" id="XP_007828391.1">
    <property type="nucleotide sequence ID" value="XM_007830200.1"/>
</dbReference>
<dbReference type="InterPro" id="IPR037524">
    <property type="entry name" value="PA14/GLEYA"/>
</dbReference>
<dbReference type="PROSITE" id="PS51820">
    <property type="entry name" value="PA14"/>
    <property type="match status" value="1"/>
</dbReference>
<dbReference type="AlphaFoldDB" id="W3XRF7"/>
<organism evidence="4 5">
    <name type="scientific">Pestalotiopsis fici (strain W106-1 / CGMCC3.15140)</name>
    <dbReference type="NCBI Taxonomy" id="1229662"/>
    <lineage>
        <taxon>Eukaryota</taxon>
        <taxon>Fungi</taxon>
        <taxon>Dikarya</taxon>
        <taxon>Ascomycota</taxon>
        <taxon>Pezizomycotina</taxon>
        <taxon>Sordariomycetes</taxon>
        <taxon>Xylariomycetidae</taxon>
        <taxon>Amphisphaeriales</taxon>
        <taxon>Sporocadaceae</taxon>
        <taxon>Pestalotiopsis</taxon>
    </lineage>
</organism>
<feature type="region of interest" description="Disordered" evidence="1">
    <location>
        <begin position="40"/>
        <end position="61"/>
    </location>
</feature>
<dbReference type="eggNOG" id="ENOG502SHMP">
    <property type="taxonomic scope" value="Eukaryota"/>
</dbReference>
<evidence type="ECO:0000256" key="1">
    <source>
        <dbReference type="SAM" id="MobiDB-lite"/>
    </source>
</evidence>
<feature type="compositionally biased region" description="Low complexity" evidence="1">
    <location>
        <begin position="140"/>
        <end position="216"/>
    </location>
</feature>
<sequence>MQLLWPAVAFLASLPLPAAAKCHRANPSLITSGAPGLAIDGQTPTKTSSLVSSPSVSTHATSSIVSPSSVSGYATSSLALAAASASPSISGSSFSGSRSSGSLSPSESSPISSSLISISSQDEATPTSQSGSTTSLTVNSDTLASSGSSSSSDSASSSLSLSSSFSETSSGTESSATGTQTYSSAVSSGSASTTESSDQATVTTSSTSITVSDTSSGATETSSQAVSTSSMLASSTEFSESTASSDSATITDSSTGATTTVFPTDAVGTTSEFDGPITLEAAPTVTLMPAPPYGLDQGSLDVVTPADTNALWYTSPANESAEITATIMRLNLTYLYSSIALDQSIYIESVICSGSTITITFNETEIFSYIKPIWQSYSQILFITAATSCSADGQNVFFLTGGSPVCQEAMSTCTATGSFEELADVYSEMGADWGAIDVEDSTATTTTTSSSACSSPPASEISGLPAASCGSDFDSLLDSKLGFYSGDDSDIDSVMALIAPGTQTKLSPRGFWSSLKKAVSSVKAAVKSVAKTVATAVVKVAAKVVTSAAKYVVSAAKSIAKTVVTIAKTVYNVVKFLVTGDYNQTFNMNMNVAPPDSLLVKSPWDDQLGFKFYHFAVDPKDSGYSLWDNAIDLITDELGANAKAEPGVDYWCINCGIKGNIQATGTLKANLGGIKNAELKINGNLYAGLFVGVDAFATIKKKNTKTLFKRGLPALTIPKIFVLGPSVSLGVSAEARIELIGRALAGASLNWEKINGTINFLDKTKTVTSGFTPVLNGTLQTTKKSKIILSLGLPVAIEFGLDLLDGTWKKEASLTETPSLQAVLDYEETVKISGTTENGGCGSVDTTPSTKCYGVYWNITAVNDVELNLFDVVDYNLFHWESKVIAQGCVGTWADNSSSIDTCSSDNSTSSTSSVATITATTIQTSPMATTAAQITTSSTVLKANLTTSTAVTSTTVTSTTVTSTTVTSTTVTSTTVTSTTAACTSSQGMKWAYYNASAVSSVEAVSTMAPLATGLAQNGIGNFYANEGSTLTYIEGSSTSLSSIRFILDYVGYIYATTSGTYTFYAWGVDDEFYMWWGSQAYSGWNSTNYNIDQKLYAGYKTATITLTKGTYLPLRILYRQDTGPGYFNINLYDPNGNDLLSIEDTSAGKQAIFTNTCDGQAPAFQSWGSES</sequence>
<protein>
    <recommendedName>
        <fullName evidence="3">PA14 domain-containing protein</fullName>
    </recommendedName>
</protein>
<dbReference type="OMA" id="SHIERRW"/>
<feature type="compositionally biased region" description="Low complexity" evidence="1">
    <location>
        <begin position="92"/>
        <end position="120"/>
    </location>
</feature>
<dbReference type="KEGG" id="pfy:PFICI_01619"/>
<reference evidence="5" key="1">
    <citation type="journal article" date="2015" name="BMC Genomics">
        <title>Genomic and transcriptomic analysis of the endophytic fungus Pestalotiopsis fici reveals its lifestyle and high potential for synthesis of natural products.</title>
        <authorList>
            <person name="Wang X."/>
            <person name="Zhang X."/>
            <person name="Liu L."/>
            <person name="Xiang M."/>
            <person name="Wang W."/>
            <person name="Sun X."/>
            <person name="Che Y."/>
            <person name="Guo L."/>
            <person name="Liu G."/>
            <person name="Guo L."/>
            <person name="Wang C."/>
            <person name="Yin W.B."/>
            <person name="Stadler M."/>
            <person name="Zhang X."/>
            <person name="Liu X."/>
        </authorList>
    </citation>
    <scope>NUCLEOTIDE SEQUENCE [LARGE SCALE GENOMIC DNA]</scope>
    <source>
        <strain evidence="5">W106-1 / CGMCC3.15140</strain>
    </source>
</reference>
<evidence type="ECO:0000313" key="4">
    <source>
        <dbReference type="EMBL" id="ETS87791.1"/>
    </source>
</evidence>
<dbReference type="Gene3D" id="2.60.120.1560">
    <property type="match status" value="1"/>
</dbReference>
<evidence type="ECO:0000259" key="3">
    <source>
        <dbReference type="PROSITE" id="PS51820"/>
    </source>
</evidence>
<dbReference type="HOGENOM" id="CLU_273857_0_0_1"/>
<feature type="compositionally biased region" description="Low complexity" evidence="1">
    <location>
        <begin position="233"/>
        <end position="260"/>
    </location>
</feature>
<feature type="signal peptide" evidence="2">
    <location>
        <begin position="1"/>
        <end position="20"/>
    </location>
</feature>
<dbReference type="OrthoDB" id="160645at2759"/>
<keyword evidence="5" id="KW-1185">Reference proteome</keyword>
<feature type="chain" id="PRO_5004835010" description="PA14 domain-containing protein" evidence="2">
    <location>
        <begin position="21"/>
        <end position="1173"/>
    </location>
</feature>
<dbReference type="InterPro" id="IPR054293">
    <property type="entry name" value="DUF7029"/>
</dbReference>
<dbReference type="Proteomes" id="UP000030651">
    <property type="component" value="Unassembled WGS sequence"/>
</dbReference>
<dbReference type="InterPro" id="IPR018871">
    <property type="entry name" value="GLEYA_adhesin_domain"/>
</dbReference>
<feature type="compositionally biased region" description="Polar residues" evidence="1">
    <location>
        <begin position="121"/>
        <end position="139"/>
    </location>
</feature>
<dbReference type="Pfam" id="PF10528">
    <property type="entry name" value="GLEYA"/>
    <property type="match status" value="1"/>
</dbReference>
<dbReference type="InParanoid" id="W3XRF7"/>
<feature type="domain" description="PA14" evidence="3">
    <location>
        <begin position="985"/>
        <end position="1148"/>
    </location>
</feature>
<evidence type="ECO:0000313" key="5">
    <source>
        <dbReference type="Proteomes" id="UP000030651"/>
    </source>
</evidence>
<name>W3XRF7_PESFW</name>
<proteinExistence type="predicted"/>